<keyword evidence="2" id="KW-1185">Reference proteome</keyword>
<dbReference type="EMBL" id="MU274914">
    <property type="protein sequence ID" value="KAI0088436.1"/>
    <property type="molecule type" value="Genomic_DNA"/>
</dbReference>
<comment type="caution">
    <text evidence="1">The sequence shown here is derived from an EMBL/GenBank/DDBJ whole genome shotgun (WGS) entry which is preliminary data.</text>
</comment>
<proteinExistence type="predicted"/>
<dbReference type="Proteomes" id="UP001055072">
    <property type="component" value="Unassembled WGS sequence"/>
</dbReference>
<gene>
    <name evidence="1" type="ORF">BDY19DRAFT_906912</name>
</gene>
<organism evidence="1 2">
    <name type="scientific">Irpex rosettiformis</name>
    <dbReference type="NCBI Taxonomy" id="378272"/>
    <lineage>
        <taxon>Eukaryota</taxon>
        <taxon>Fungi</taxon>
        <taxon>Dikarya</taxon>
        <taxon>Basidiomycota</taxon>
        <taxon>Agaricomycotina</taxon>
        <taxon>Agaricomycetes</taxon>
        <taxon>Polyporales</taxon>
        <taxon>Irpicaceae</taxon>
        <taxon>Irpex</taxon>
    </lineage>
</organism>
<evidence type="ECO:0000313" key="2">
    <source>
        <dbReference type="Proteomes" id="UP001055072"/>
    </source>
</evidence>
<reference evidence="1" key="1">
    <citation type="journal article" date="2021" name="Environ. Microbiol.">
        <title>Gene family expansions and transcriptome signatures uncover fungal adaptations to wood decay.</title>
        <authorList>
            <person name="Hage H."/>
            <person name="Miyauchi S."/>
            <person name="Viragh M."/>
            <person name="Drula E."/>
            <person name="Min B."/>
            <person name="Chaduli D."/>
            <person name="Navarro D."/>
            <person name="Favel A."/>
            <person name="Norest M."/>
            <person name="Lesage-Meessen L."/>
            <person name="Balint B."/>
            <person name="Merenyi Z."/>
            <person name="de Eugenio L."/>
            <person name="Morin E."/>
            <person name="Martinez A.T."/>
            <person name="Baldrian P."/>
            <person name="Stursova M."/>
            <person name="Martinez M.J."/>
            <person name="Novotny C."/>
            <person name="Magnuson J.K."/>
            <person name="Spatafora J.W."/>
            <person name="Maurice S."/>
            <person name="Pangilinan J."/>
            <person name="Andreopoulos W."/>
            <person name="LaButti K."/>
            <person name="Hundley H."/>
            <person name="Na H."/>
            <person name="Kuo A."/>
            <person name="Barry K."/>
            <person name="Lipzen A."/>
            <person name="Henrissat B."/>
            <person name="Riley R."/>
            <person name="Ahrendt S."/>
            <person name="Nagy L.G."/>
            <person name="Grigoriev I.V."/>
            <person name="Martin F."/>
            <person name="Rosso M.N."/>
        </authorList>
    </citation>
    <scope>NUCLEOTIDE SEQUENCE</scope>
    <source>
        <strain evidence="1">CBS 384.51</strain>
    </source>
</reference>
<protein>
    <submittedName>
        <fullName evidence="1">Uncharacterized protein</fullName>
    </submittedName>
</protein>
<evidence type="ECO:0000313" key="1">
    <source>
        <dbReference type="EMBL" id="KAI0088436.1"/>
    </source>
</evidence>
<accession>A0ACB8U2L6</accession>
<name>A0ACB8U2L6_9APHY</name>
<sequence>MRASSALGEELTKKNSYGRAYEDEVPVGTPADDLAYVPTNNPPNFELTKVAVVGFSKSKSQLTEHSYILNDSNVRDIKFGTNIPALLHSEAERNMVRSRALQREQRTHWLTPTVVKTILLSLREASHQPYLPKVTANLIQIQYDARLYCHSKSPKYPRDLDRSPNVTISHTPFKRAGYACHLEASRCIWSVKANHIPHAGHLLCSLLYKDEETLLARVTDDGNVQRNTPLSRQCAEYMPFLFHSKEQDIRLDLTCYLGRRAIYARAKTRICTTHALSNYLWGLPHGQLRFPTIMSWFRPVPHSACFSGRRTSAATDTTTFSLPGSYEELRDDFPPRASRGCTRLATIVYTYLIVLCRSLFSSLHLDRPGDLDQAQVPERLPFRRTWVFGYRRVIDANVGRLAAISVDRSRITSVLRTRMLSSNRSAIPPPICRLTELEDEHATRRV</sequence>